<organism evidence="1 2">
    <name type="scientific">Phascolomyces articulosus</name>
    <dbReference type="NCBI Taxonomy" id="60185"/>
    <lineage>
        <taxon>Eukaryota</taxon>
        <taxon>Fungi</taxon>
        <taxon>Fungi incertae sedis</taxon>
        <taxon>Mucoromycota</taxon>
        <taxon>Mucoromycotina</taxon>
        <taxon>Mucoromycetes</taxon>
        <taxon>Mucorales</taxon>
        <taxon>Lichtheimiaceae</taxon>
        <taxon>Phascolomyces</taxon>
    </lineage>
</organism>
<reference evidence="1" key="2">
    <citation type="submission" date="2023-02" db="EMBL/GenBank/DDBJ databases">
        <authorList>
            <consortium name="DOE Joint Genome Institute"/>
            <person name="Mondo S.J."/>
            <person name="Chang Y."/>
            <person name="Wang Y."/>
            <person name="Ahrendt S."/>
            <person name="Andreopoulos W."/>
            <person name="Barry K."/>
            <person name="Beard J."/>
            <person name="Benny G.L."/>
            <person name="Blankenship S."/>
            <person name="Bonito G."/>
            <person name="Cuomo C."/>
            <person name="Desiro A."/>
            <person name="Gervers K.A."/>
            <person name="Hundley H."/>
            <person name="Kuo A."/>
            <person name="LaButti K."/>
            <person name="Lang B.F."/>
            <person name="Lipzen A."/>
            <person name="O'Donnell K."/>
            <person name="Pangilinan J."/>
            <person name="Reynolds N."/>
            <person name="Sandor L."/>
            <person name="Smith M.W."/>
            <person name="Tsang A."/>
            <person name="Grigoriev I.V."/>
            <person name="Stajich J.E."/>
            <person name="Spatafora J.W."/>
        </authorList>
    </citation>
    <scope>NUCLEOTIDE SEQUENCE</scope>
    <source>
        <strain evidence="1">RSA 2281</strain>
    </source>
</reference>
<protein>
    <submittedName>
        <fullName evidence="1">Uncharacterized protein</fullName>
    </submittedName>
</protein>
<keyword evidence="2" id="KW-1185">Reference proteome</keyword>
<comment type="caution">
    <text evidence="1">The sequence shown here is derived from an EMBL/GenBank/DDBJ whole genome shotgun (WGS) entry which is preliminary data.</text>
</comment>
<accession>A0AAD5JXJ8</accession>
<evidence type="ECO:0000313" key="2">
    <source>
        <dbReference type="Proteomes" id="UP001209540"/>
    </source>
</evidence>
<gene>
    <name evidence="1" type="ORF">BDA99DRAFT_610197</name>
</gene>
<proteinExistence type="predicted"/>
<dbReference type="Proteomes" id="UP001209540">
    <property type="component" value="Unassembled WGS sequence"/>
</dbReference>
<dbReference type="EMBL" id="JAIXMP010000061">
    <property type="protein sequence ID" value="KAI9244299.1"/>
    <property type="molecule type" value="Genomic_DNA"/>
</dbReference>
<reference evidence="1" key="1">
    <citation type="journal article" date="2022" name="IScience">
        <title>Evolution of zygomycete secretomes and the origins of terrestrial fungal ecologies.</title>
        <authorList>
            <person name="Chang Y."/>
            <person name="Wang Y."/>
            <person name="Mondo S."/>
            <person name="Ahrendt S."/>
            <person name="Andreopoulos W."/>
            <person name="Barry K."/>
            <person name="Beard J."/>
            <person name="Benny G.L."/>
            <person name="Blankenship S."/>
            <person name="Bonito G."/>
            <person name="Cuomo C."/>
            <person name="Desiro A."/>
            <person name="Gervers K.A."/>
            <person name="Hundley H."/>
            <person name="Kuo A."/>
            <person name="LaButti K."/>
            <person name="Lang B.F."/>
            <person name="Lipzen A."/>
            <person name="O'Donnell K."/>
            <person name="Pangilinan J."/>
            <person name="Reynolds N."/>
            <person name="Sandor L."/>
            <person name="Smith M.E."/>
            <person name="Tsang A."/>
            <person name="Grigoriev I.V."/>
            <person name="Stajich J.E."/>
            <person name="Spatafora J.W."/>
        </authorList>
    </citation>
    <scope>NUCLEOTIDE SEQUENCE</scope>
    <source>
        <strain evidence="1">RSA 2281</strain>
    </source>
</reference>
<sequence length="168" mass="18893">MTDLAPYVADGYPRLVFIYSMYGRQQDDIEVFEEGLVRLLAMMTKISSSNSSEQQQEVENCSFAETRTNITLFSTALSNIRDTLTSLEINIGNNASTIHLSEILLSCDILLYLIYITVISIESTFGDFSIVEDNHPLWNLQIRATSIRGQDTDRTYTQKMSTVTLIGG</sequence>
<evidence type="ECO:0000313" key="1">
    <source>
        <dbReference type="EMBL" id="KAI9244299.1"/>
    </source>
</evidence>
<dbReference type="AlphaFoldDB" id="A0AAD5JXJ8"/>
<name>A0AAD5JXJ8_9FUNG</name>